<dbReference type="AlphaFoldDB" id="A0A256FJF1"/>
<dbReference type="PANTHER" id="PTHR36509">
    <property type="entry name" value="BLL3101 PROTEIN"/>
    <property type="match status" value="1"/>
</dbReference>
<proteinExistence type="predicted"/>
<feature type="chain" id="PRO_5012920125" description="DUF1254 domain-containing protein" evidence="1">
    <location>
        <begin position="26"/>
        <end position="454"/>
    </location>
</feature>
<dbReference type="Pfam" id="PF06742">
    <property type="entry name" value="DUF1214"/>
    <property type="match status" value="1"/>
</dbReference>
<organism evidence="4 5">
    <name type="scientific">Brucella thiophenivorans</name>
    <dbReference type="NCBI Taxonomy" id="571255"/>
    <lineage>
        <taxon>Bacteria</taxon>
        <taxon>Pseudomonadati</taxon>
        <taxon>Pseudomonadota</taxon>
        <taxon>Alphaproteobacteria</taxon>
        <taxon>Hyphomicrobiales</taxon>
        <taxon>Brucellaceae</taxon>
        <taxon>Brucella/Ochrobactrum group</taxon>
        <taxon>Brucella</taxon>
    </lineage>
</organism>
<keyword evidence="5" id="KW-1185">Reference proteome</keyword>
<evidence type="ECO:0008006" key="6">
    <source>
        <dbReference type="Google" id="ProtNLM"/>
    </source>
</evidence>
<dbReference type="InterPro" id="IPR010679">
    <property type="entry name" value="DUF1254"/>
</dbReference>
<comment type="caution">
    <text evidence="4">The sequence shown here is derived from an EMBL/GenBank/DDBJ whole genome shotgun (WGS) entry which is preliminary data.</text>
</comment>
<dbReference type="InterPro" id="IPR037049">
    <property type="entry name" value="DUF1214_C_sf"/>
</dbReference>
<evidence type="ECO:0000313" key="5">
    <source>
        <dbReference type="Proteomes" id="UP000215590"/>
    </source>
</evidence>
<name>A0A256FJF1_9HYPH</name>
<dbReference type="EMBL" id="NNRJ01000051">
    <property type="protein sequence ID" value="OYR14826.1"/>
    <property type="molecule type" value="Genomic_DNA"/>
</dbReference>
<evidence type="ECO:0000259" key="2">
    <source>
        <dbReference type="Pfam" id="PF06742"/>
    </source>
</evidence>
<dbReference type="Gene3D" id="2.60.40.1610">
    <property type="entry name" value="Domain of unknown function DUF1254"/>
    <property type="match status" value="1"/>
</dbReference>
<feature type="domain" description="DUF1254" evidence="3">
    <location>
        <begin position="70"/>
        <end position="202"/>
    </location>
</feature>
<feature type="domain" description="DUF1214" evidence="2">
    <location>
        <begin position="344"/>
        <end position="437"/>
    </location>
</feature>
<dbReference type="Gene3D" id="2.60.120.600">
    <property type="entry name" value="Domain of unknown function DUF1214, C-terminal domain"/>
    <property type="match status" value="1"/>
</dbReference>
<gene>
    <name evidence="4" type="ORF">CEV31_3148</name>
</gene>
<dbReference type="InterPro" id="IPR037050">
    <property type="entry name" value="DUF1254_sf"/>
</dbReference>
<evidence type="ECO:0000313" key="4">
    <source>
        <dbReference type="EMBL" id="OYR14826.1"/>
    </source>
</evidence>
<dbReference type="Pfam" id="PF06863">
    <property type="entry name" value="DUF1254"/>
    <property type="match status" value="1"/>
</dbReference>
<feature type="signal peptide" evidence="1">
    <location>
        <begin position="1"/>
        <end position="25"/>
    </location>
</feature>
<dbReference type="OrthoDB" id="9777345at2"/>
<dbReference type="PANTHER" id="PTHR36509:SF2">
    <property type="entry name" value="BLL3101 PROTEIN"/>
    <property type="match status" value="1"/>
</dbReference>
<accession>A0A256FJF1</accession>
<evidence type="ECO:0000259" key="3">
    <source>
        <dbReference type="Pfam" id="PF06863"/>
    </source>
</evidence>
<dbReference type="Proteomes" id="UP000215590">
    <property type="component" value="Unassembled WGS sequence"/>
</dbReference>
<evidence type="ECO:0000256" key="1">
    <source>
        <dbReference type="SAM" id="SignalP"/>
    </source>
</evidence>
<sequence length="454" mass="50209">MSFFNRMAFATTLSTLVSFTTFVNAQNVTPEDAQAIAKEAYIYAIAPIANYQTWRKQAVDSKAPEYVGGFNVFRHYAQTFTPENKDVVTPNNDTPYSWAWLDLRTEPMVLSVPAVPKDRYYVMQLIDLFTYNFGYVGVRATGFDAGNYLIAGPNWQGEVPDAITKTFKAETDIIGILGRTSLDGQEDVDNVKALQAQYKLQPLSSFTKTKTPAAAPPVEFPPYNEAKATSHDFIGYLNFLLQFAQPTTPAEKELMERFAKIGIGANKSWNADALDPALLAAIDKGVAEAQAEMKATVAKTHSSNGLFGTREFINGDYVLRATAATMGLYGNSLEEAWYGGFVGDGTKPSMLHFPAGKLPPADFFWSLTLYTLPDRFLYSNSIDRYSIGDRTKGLVYDDDKSLTIYLSHESPGKDKEANWLPTPAAPYSLVARIYGPKPEAINGTWKLPTLQPID</sequence>
<dbReference type="SUPFAM" id="SSF160935">
    <property type="entry name" value="VPA0735-like"/>
    <property type="match status" value="1"/>
</dbReference>
<keyword evidence="1" id="KW-0732">Signal</keyword>
<reference evidence="4 5" key="1">
    <citation type="submission" date="2017-07" db="EMBL/GenBank/DDBJ databases">
        <title>Phylogenetic study on the rhizospheric bacterium Ochrobactrum sp. A44.</title>
        <authorList>
            <person name="Krzyzanowska D.M."/>
            <person name="Ossowicki A."/>
            <person name="Rajewska M."/>
            <person name="Maciag T."/>
            <person name="Kaczynski Z."/>
            <person name="Czerwicka M."/>
            <person name="Jafra S."/>
        </authorList>
    </citation>
    <scope>NUCLEOTIDE SEQUENCE [LARGE SCALE GENOMIC DNA]</scope>
    <source>
        <strain evidence="4 5">DSM 7216</strain>
    </source>
</reference>
<protein>
    <recommendedName>
        <fullName evidence="6">DUF1254 domain-containing protein</fullName>
    </recommendedName>
</protein>
<dbReference type="InterPro" id="IPR010621">
    <property type="entry name" value="DUF1214"/>
</dbReference>
<dbReference type="RefSeq" id="WP_094508229.1">
    <property type="nucleotide sequence ID" value="NZ_JBHEEK010000003.1"/>
</dbReference>